<dbReference type="HOGENOM" id="CLU_090122_0_0_1"/>
<evidence type="ECO:0000256" key="1">
    <source>
        <dbReference type="SAM" id="SignalP"/>
    </source>
</evidence>
<feature type="signal peptide" evidence="1">
    <location>
        <begin position="1"/>
        <end position="26"/>
    </location>
</feature>
<keyword evidence="3" id="KW-1185">Reference proteome</keyword>
<keyword evidence="1" id="KW-0732">Signal</keyword>
<name>A7SYE7_NEMVE</name>
<evidence type="ECO:0000313" key="3">
    <source>
        <dbReference type="Proteomes" id="UP000001593"/>
    </source>
</evidence>
<dbReference type="AlphaFoldDB" id="A7SYE7"/>
<dbReference type="Proteomes" id="UP000001593">
    <property type="component" value="Unassembled WGS sequence"/>
</dbReference>
<proteinExistence type="predicted"/>
<dbReference type="PANTHER" id="PTHR33198">
    <property type="entry name" value="ANK_REP_REGION DOMAIN-CONTAINING PROTEIN-RELATED"/>
    <property type="match status" value="1"/>
</dbReference>
<dbReference type="PANTHER" id="PTHR33198:SF20">
    <property type="entry name" value="RETROTRANSPOSON GAG DOMAIN-CONTAINING PROTEIN"/>
    <property type="match status" value="1"/>
</dbReference>
<evidence type="ECO:0000313" key="2">
    <source>
        <dbReference type="EMBL" id="EDO31274.1"/>
    </source>
</evidence>
<dbReference type="EMBL" id="DS469919">
    <property type="protein sequence ID" value="EDO31274.1"/>
    <property type="molecule type" value="Genomic_DNA"/>
</dbReference>
<organism evidence="2 3">
    <name type="scientific">Nematostella vectensis</name>
    <name type="common">Starlet sea anemone</name>
    <dbReference type="NCBI Taxonomy" id="45351"/>
    <lineage>
        <taxon>Eukaryota</taxon>
        <taxon>Metazoa</taxon>
        <taxon>Cnidaria</taxon>
        <taxon>Anthozoa</taxon>
        <taxon>Hexacorallia</taxon>
        <taxon>Actiniaria</taxon>
        <taxon>Edwardsiidae</taxon>
        <taxon>Nematostella</taxon>
    </lineage>
</organism>
<accession>A7SYE7</accession>
<gene>
    <name evidence="2" type="ORF">NEMVEDRAFT_v1g219468</name>
</gene>
<dbReference type="InParanoid" id="A7SYE7"/>
<feature type="chain" id="PRO_5002713183" description="Apple domain-containing protein" evidence="1">
    <location>
        <begin position="27"/>
        <end position="211"/>
    </location>
</feature>
<protein>
    <recommendedName>
        <fullName evidence="4">Apple domain-containing protein</fullName>
    </recommendedName>
</protein>
<reference evidence="2 3" key="1">
    <citation type="journal article" date="2007" name="Science">
        <title>Sea anemone genome reveals ancestral eumetazoan gene repertoire and genomic organization.</title>
        <authorList>
            <person name="Putnam N.H."/>
            <person name="Srivastava M."/>
            <person name="Hellsten U."/>
            <person name="Dirks B."/>
            <person name="Chapman J."/>
            <person name="Salamov A."/>
            <person name="Terry A."/>
            <person name="Shapiro H."/>
            <person name="Lindquist E."/>
            <person name="Kapitonov V.V."/>
            <person name="Jurka J."/>
            <person name="Genikhovich G."/>
            <person name="Grigoriev I.V."/>
            <person name="Lucas S.M."/>
            <person name="Steele R.E."/>
            <person name="Finnerty J.R."/>
            <person name="Technau U."/>
            <person name="Martindale M.Q."/>
            <person name="Rokhsar D.S."/>
        </authorList>
    </citation>
    <scope>NUCLEOTIDE SEQUENCE [LARGE SCALE GENOMIC DNA]</scope>
    <source>
        <strain evidence="3">CH2 X CH6</strain>
    </source>
</reference>
<dbReference type="PhylomeDB" id="A7SYE7"/>
<sequence length="211" mass="24548">MRTRPHSLGSGLSALCLMMSIATCLGQHLLHEDDDYRRSIKFVGHQSKRLLVPISAKDATNETVVQKSLLTDDVMDCSFECLSEDWCHSLNFRLTLTKSGRHVCELISTDRYNHSEHLVQDKDFVHLGIKEKEKKYDRIIEEFEAHLVKKRNVIFERSKFNQSSQQPCESMETYIQLNCAYGDLREEMIRYRIVVGLQDGKLPKNFNWAHN</sequence>
<evidence type="ECO:0008006" key="4">
    <source>
        <dbReference type="Google" id="ProtNLM"/>
    </source>
</evidence>